<dbReference type="Proteomes" id="UP001642484">
    <property type="component" value="Unassembled WGS sequence"/>
</dbReference>
<dbReference type="InterPro" id="IPR003347">
    <property type="entry name" value="JmjC_dom"/>
</dbReference>
<keyword evidence="7" id="KW-0805">Transcription regulation</keyword>
<feature type="transmembrane region" description="Helical" evidence="8">
    <location>
        <begin position="512"/>
        <end position="541"/>
    </location>
</feature>
<gene>
    <name evidence="10" type="ORF">CCMP2556_LOCUS25361</name>
</gene>
<accession>A0ABP0MDL5</accession>
<comment type="caution">
    <text evidence="10">The sequence shown here is derived from an EMBL/GenBank/DDBJ whole genome shotgun (WGS) entry which is preliminary data.</text>
</comment>
<proteinExistence type="inferred from homology"/>
<name>A0ABP0MDL5_9DINO</name>
<feature type="transmembrane region" description="Helical" evidence="8">
    <location>
        <begin position="406"/>
        <end position="426"/>
    </location>
</feature>
<comment type="similarity">
    <text evidence="7">Belongs to the ROX family.</text>
</comment>
<keyword evidence="3 7" id="KW-0479">Metal-binding</keyword>
<dbReference type="EMBL" id="CAXAMN010017003">
    <property type="protein sequence ID" value="CAK9049591.1"/>
    <property type="molecule type" value="Genomic_DNA"/>
</dbReference>
<dbReference type="PANTHER" id="PTHR13096">
    <property type="entry name" value="MINA53 MYC INDUCED NUCLEAR ANTIGEN"/>
    <property type="match status" value="1"/>
</dbReference>
<evidence type="ECO:0000256" key="3">
    <source>
        <dbReference type="ARBA" id="ARBA00022723"/>
    </source>
</evidence>
<keyword evidence="5 7" id="KW-0408">Iron</keyword>
<organism evidence="10 11">
    <name type="scientific">Durusdinium trenchii</name>
    <dbReference type="NCBI Taxonomy" id="1381693"/>
    <lineage>
        <taxon>Eukaryota</taxon>
        <taxon>Sar</taxon>
        <taxon>Alveolata</taxon>
        <taxon>Dinophyceae</taxon>
        <taxon>Suessiales</taxon>
        <taxon>Symbiodiniaceae</taxon>
        <taxon>Durusdinium</taxon>
    </lineage>
</organism>
<comment type="cofactor">
    <cofactor evidence="7">
        <name>Fe(2+)</name>
        <dbReference type="ChEBI" id="CHEBI:29033"/>
    </cofactor>
    <text evidence="7">Binds 1 Fe(2+) ion per subunit.</text>
</comment>
<dbReference type="InterPro" id="IPR023352">
    <property type="entry name" value="MAPEG-like_dom_sf"/>
</dbReference>
<keyword evidence="11" id="KW-1185">Reference proteome</keyword>
<evidence type="ECO:0000256" key="8">
    <source>
        <dbReference type="SAM" id="Phobius"/>
    </source>
</evidence>
<evidence type="ECO:0000256" key="1">
    <source>
        <dbReference type="ARBA" id="ARBA00004370"/>
    </source>
</evidence>
<dbReference type="InterPro" id="IPR001129">
    <property type="entry name" value="Membr-assoc_MAPEG"/>
</dbReference>
<dbReference type="PANTHER" id="PTHR13096:SF8">
    <property type="entry name" value="RIBOSOMAL OXYGENASE 1"/>
    <property type="match status" value="1"/>
</dbReference>
<evidence type="ECO:0000256" key="7">
    <source>
        <dbReference type="RuleBase" id="RU366061"/>
    </source>
</evidence>
<keyword evidence="2 8" id="KW-0812">Transmembrane</keyword>
<dbReference type="Gene3D" id="1.10.10.1500">
    <property type="entry name" value="JmjC domain-containing ribosomal oxygenase (ROX), dimer domain"/>
    <property type="match status" value="1"/>
</dbReference>
<dbReference type="SUPFAM" id="SSF51197">
    <property type="entry name" value="Clavaminate synthase-like"/>
    <property type="match status" value="1"/>
</dbReference>
<dbReference type="Pfam" id="PF08007">
    <property type="entry name" value="JmjC_2"/>
    <property type="match status" value="1"/>
</dbReference>
<dbReference type="Gene3D" id="2.60.120.650">
    <property type="entry name" value="Cupin"/>
    <property type="match status" value="1"/>
</dbReference>
<evidence type="ECO:0000313" key="11">
    <source>
        <dbReference type="Proteomes" id="UP001642484"/>
    </source>
</evidence>
<evidence type="ECO:0000256" key="6">
    <source>
        <dbReference type="ARBA" id="ARBA00023136"/>
    </source>
</evidence>
<keyword evidence="6 8" id="KW-0472">Membrane</keyword>
<keyword evidence="7" id="KW-0223">Dioxygenase</keyword>
<keyword evidence="4 8" id="KW-1133">Transmembrane helix</keyword>
<evidence type="ECO:0000256" key="5">
    <source>
        <dbReference type="ARBA" id="ARBA00023004"/>
    </source>
</evidence>
<dbReference type="SUPFAM" id="SSF161084">
    <property type="entry name" value="MAPEG domain-like"/>
    <property type="match status" value="1"/>
</dbReference>
<keyword evidence="7" id="KW-0804">Transcription</keyword>
<feature type="transmembrane region" description="Helical" evidence="8">
    <location>
        <begin position="446"/>
        <end position="466"/>
    </location>
</feature>
<evidence type="ECO:0000313" key="10">
    <source>
        <dbReference type="EMBL" id="CAK9049591.1"/>
    </source>
</evidence>
<evidence type="ECO:0000259" key="9">
    <source>
        <dbReference type="PROSITE" id="PS51184"/>
    </source>
</evidence>
<dbReference type="Pfam" id="PF01124">
    <property type="entry name" value="MAPEG"/>
    <property type="match status" value="1"/>
</dbReference>
<dbReference type="InterPro" id="IPR039994">
    <property type="entry name" value="NO66-like"/>
</dbReference>
<feature type="domain" description="JmjC" evidence="9">
    <location>
        <begin position="113"/>
        <end position="242"/>
    </location>
</feature>
<dbReference type="EC" id="1.14.11.-" evidence="7"/>
<keyword evidence="7" id="KW-0560">Oxidoreductase</keyword>
<protein>
    <recommendedName>
        <fullName evidence="7">Bifunctional lysine-specific demethylase and histidyl-hydroxylase</fullName>
        <ecNumber evidence="7">1.14.11.-</ecNumber>
    </recommendedName>
</protein>
<sequence>MAGLEDRSPAEAFAWLLAPLTEQQFFERHWEKCPLHLRGADAGRFRGLLSQRVIESRLASKPGLIYGKDINLARCGANGEQIMCNGTGRAGAEAVQKKVREGCSVQVVHPQRFGSEVACLLSKLESHFGCLWGANSFRTPPGGKGFKAHHDEVEVFMLQLEGAKRWRLHRCPEGPLPRSYCWDYEGKDLGEPLMELVLQPGDLLYLPRGTIHQGEAVEGHPSHHLTISTYQRHSWADFLEKALPEALARASQQPGDSLFREGLPLRCWSYLGEQCCCCWDQDEDDEAWSDSDSDASSTYESVDDSAWYDEVDLGVNWNWRVPQAQGDGGWPHLSRMWRVTSGESAGQWDEYAEHPKSLEHLDFHTFLHLSLSDDLYLPVSSDGGVLHVASDLSPRYKTKIPTPPTGSVWIFQGIQTLIGLAIAVLLEFFNAEDFFQRCLRFEGANGMGLALAICALVSQFVMLPAMNDLVKAREEQKVGQPIHHPAPNELATEDDRILFLYKLRAFENIVEWLPVFIIHAVALVALGQTGICVVLCIPYTAGKVMFSYGYGSGNSDSRVPGLIVSDFFGLLVMRGICIIALVRHCMA</sequence>
<comment type="function">
    <text evidence="7">Oxygenase that can act as both a histone lysine demethylase and a ribosomal histidine hydroxylase.</text>
</comment>
<evidence type="ECO:0000256" key="4">
    <source>
        <dbReference type="ARBA" id="ARBA00022989"/>
    </source>
</evidence>
<evidence type="ECO:0000256" key="2">
    <source>
        <dbReference type="ARBA" id="ARBA00022692"/>
    </source>
</evidence>
<dbReference type="PROSITE" id="PS51184">
    <property type="entry name" value="JMJC"/>
    <property type="match status" value="1"/>
</dbReference>
<keyword evidence="7" id="KW-0539">Nucleus</keyword>
<dbReference type="Gene3D" id="1.20.120.550">
    <property type="entry name" value="Membrane associated eicosanoid/glutathione metabolism-like domain"/>
    <property type="match status" value="1"/>
</dbReference>
<comment type="subcellular location">
    <subcellularLocation>
        <location evidence="1">Membrane</location>
    </subcellularLocation>
    <subcellularLocation>
        <location evidence="7">Nucleus</location>
    </subcellularLocation>
</comment>
<reference evidence="10 11" key="1">
    <citation type="submission" date="2024-02" db="EMBL/GenBank/DDBJ databases">
        <authorList>
            <person name="Chen Y."/>
            <person name="Shah S."/>
            <person name="Dougan E. K."/>
            <person name="Thang M."/>
            <person name="Chan C."/>
        </authorList>
    </citation>
    <scope>NUCLEOTIDE SEQUENCE [LARGE SCALE GENOMIC DNA]</scope>
</reference>